<dbReference type="PANTHER" id="PTHR30266">
    <property type="entry name" value="MECHANOSENSITIVE CHANNEL MSCL"/>
    <property type="match status" value="1"/>
</dbReference>
<keyword evidence="9 10" id="KW-0407">Ion channel</keyword>
<evidence type="ECO:0000256" key="10">
    <source>
        <dbReference type="HAMAP-Rule" id="MF_00115"/>
    </source>
</evidence>
<dbReference type="NCBIfam" id="NF001842">
    <property type="entry name" value="PRK00567.1-3"/>
    <property type="match status" value="1"/>
</dbReference>
<comment type="subunit">
    <text evidence="10">Homopentamer.</text>
</comment>
<dbReference type="SUPFAM" id="SSF81330">
    <property type="entry name" value="Gated mechanosensitive channel"/>
    <property type="match status" value="1"/>
</dbReference>
<dbReference type="NCBIfam" id="TIGR00220">
    <property type="entry name" value="mscL"/>
    <property type="match status" value="1"/>
</dbReference>
<keyword evidence="8 10" id="KW-0472">Membrane</keyword>
<dbReference type="RefSeq" id="WP_209652083.1">
    <property type="nucleotide sequence ID" value="NZ_CP047357.1"/>
</dbReference>
<comment type="similarity">
    <text evidence="2 10">Belongs to the MscL family.</text>
</comment>
<organism evidence="11 12">
    <name type="scientific">Corynebacterium freneyi</name>
    <dbReference type="NCBI Taxonomy" id="134034"/>
    <lineage>
        <taxon>Bacteria</taxon>
        <taxon>Bacillati</taxon>
        <taxon>Actinomycetota</taxon>
        <taxon>Actinomycetes</taxon>
        <taxon>Mycobacteriales</taxon>
        <taxon>Corynebacteriaceae</taxon>
        <taxon>Corynebacterium</taxon>
    </lineage>
</organism>
<dbReference type="PANTHER" id="PTHR30266:SF2">
    <property type="entry name" value="LARGE-CONDUCTANCE MECHANOSENSITIVE CHANNEL"/>
    <property type="match status" value="1"/>
</dbReference>
<evidence type="ECO:0000256" key="7">
    <source>
        <dbReference type="ARBA" id="ARBA00023065"/>
    </source>
</evidence>
<dbReference type="HAMAP" id="MF_00115">
    <property type="entry name" value="MscL"/>
    <property type="match status" value="1"/>
</dbReference>
<proteinExistence type="inferred from homology"/>
<evidence type="ECO:0000256" key="1">
    <source>
        <dbReference type="ARBA" id="ARBA00004651"/>
    </source>
</evidence>
<reference evidence="11 12" key="1">
    <citation type="submission" date="2021-03" db="EMBL/GenBank/DDBJ databases">
        <title>Sequencing the genomes of 1000 actinobacteria strains.</title>
        <authorList>
            <person name="Klenk H.-P."/>
        </authorList>
    </citation>
    <scope>NUCLEOTIDE SEQUENCE [LARGE SCALE GENOMIC DNA]</scope>
    <source>
        <strain evidence="11 12">DSM 44506</strain>
    </source>
</reference>
<comment type="subcellular location">
    <subcellularLocation>
        <location evidence="1 10">Cell membrane</location>
        <topology evidence="1 10">Multi-pass membrane protein</topology>
    </subcellularLocation>
</comment>
<keyword evidence="5 10" id="KW-0812">Transmembrane</keyword>
<evidence type="ECO:0000256" key="6">
    <source>
        <dbReference type="ARBA" id="ARBA00022989"/>
    </source>
</evidence>
<evidence type="ECO:0000313" key="12">
    <source>
        <dbReference type="Proteomes" id="UP001519305"/>
    </source>
</evidence>
<dbReference type="InterPro" id="IPR019823">
    <property type="entry name" value="Mechanosensitive_channel_CS"/>
</dbReference>
<evidence type="ECO:0000256" key="3">
    <source>
        <dbReference type="ARBA" id="ARBA00022448"/>
    </source>
</evidence>
<evidence type="ECO:0000256" key="4">
    <source>
        <dbReference type="ARBA" id="ARBA00022475"/>
    </source>
</evidence>
<evidence type="ECO:0000256" key="8">
    <source>
        <dbReference type="ARBA" id="ARBA00023136"/>
    </source>
</evidence>
<accession>A0ABS4U6M6</accession>
<comment type="caution">
    <text evidence="11">The sequence shown here is derived from an EMBL/GenBank/DDBJ whole genome shotgun (WGS) entry which is preliminary data.</text>
</comment>
<dbReference type="PROSITE" id="PS01327">
    <property type="entry name" value="MSCL"/>
    <property type="match status" value="1"/>
</dbReference>
<keyword evidence="4 10" id="KW-1003">Cell membrane</keyword>
<sequence length="145" mass="15470">MLSGFKEFIMRGNVIDLAVGVVIGAAFTAIVTAFTDSLLEPLLNAIGGAEVTGLGFEIIKDNPSTYLDFAAVITAVINFLLVAAVVYFVIVAPMNKFNEMREAKLQTSAEEEVTEADLLTEIRDLLAKQSGTPDTALNKNLDGDA</sequence>
<keyword evidence="6 10" id="KW-1133">Transmembrane helix</keyword>
<dbReference type="InterPro" id="IPR036019">
    <property type="entry name" value="MscL_channel"/>
</dbReference>
<evidence type="ECO:0000256" key="9">
    <source>
        <dbReference type="ARBA" id="ARBA00023303"/>
    </source>
</evidence>
<name>A0ABS4U6M6_9CORY</name>
<keyword evidence="12" id="KW-1185">Reference proteome</keyword>
<evidence type="ECO:0000256" key="5">
    <source>
        <dbReference type="ARBA" id="ARBA00022692"/>
    </source>
</evidence>
<protein>
    <recommendedName>
        <fullName evidence="10">Large-conductance mechanosensitive channel</fullName>
    </recommendedName>
</protein>
<dbReference type="Gene3D" id="1.10.1200.120">
    <property type="entry name" value="Large-conductance mechanosensitive channel, MscL, domain 1"/>
    <property type="match status" value="1"/>
</dbReference>
<keyword evidence="3 10" id="KW-0813">Transport</keyword>
<keyword evidence="7 10" id="KW-0406">Ion transport</keyword>
<dbReference type="Proteomes" id="UP001519305">
    <property type="component" value="Unassembled WGS sequence"/>
</dbReference>
<dbReference type="EMBL" id="JAGINY010000001">
    <property type="protein sequence ID" value="MBP2331838.1"/>
    <property type="molecule type" value="Genomic_DNA"/>
</dbReference>
<evidence type="ECO:0000256" key="2">
    <source>
        <dbReference type="ARBA" id="ARBA00007254"/>
    </source>
</evidence>
<feature type="transmembrane region" description="Helical" evidence="10">
    <location>
        <begin position="69"/>
        <end position="91"/>
    </location>
</feature>
<dbReference type="InterPro" id="IPR001185">
    <property type="entry name" value="MS_channel"/>
</dbReference>
<comment type="function">
    <text evidence="10">Channel that opens in response to stretch forces in the membrane lipid bilayer. May participate in the regulation of osmotic pressure changes within the cell.</text>
</comment>
<dbReference type="InterPro" id="IPR037673">
    <property type="entry name" value="MSC/AndL"/>
</dbReference>
<feature type="transmembrane region" description="Helical" evidence="10">
    <location>
        <begin position="12"/>
        <end position="34"/>
    </location>
</feature>
<dbReference type="Pfam" id="PF01741">
    <property type="entry name" value="MscL"/>
    <property type="match status" value="1"/>
</dbReference>
<gene>
    <name evidence="10" type="primary">mscL</name>
    <name evidence="11" type="ORF">JOF33_000537</name>
</gene>
<evidence type="ECO:0000313" key="11">
    <source>
        <dbReference type="EMBL" id="MBP2331838.1"/>
    </source>
</evidence>
<dbReference type="PRINTS" id="PR01264">
    <property type="entry name" value="MECHCHANNEL"/>
</dbReference>